<evidence type="ECO:0000313" key="8">
    <source>
        <dbReference type="Proteomes" id="UP000092574"/>
    </source>
</evidence>
<accession>A0A1C7IFW4</accession>
<name>A0A1C7IFW4_9FIRM</name>
<feature type="transmembrane region" description="Helical" evidence="6">
    <location>
        <begin position="12"/>
        <end position="31"/>
    </location>
</feature>
<sequence length="443" mass="49115">MDNKHILLKGTLILTLAGFLTKILGFLYRIFLSQTIGAQGMGIYQLIFPIHTLCFALTVGGIQTAISRFVAARVALKDEQGARDIFLIATSLSMAISFAVTFLLYRHASWFAVHILLEEQCTDLLRVSSLSIPMGTFHSCAYGYYIARKKTGIPAWSQLVEQTARMSATYLLYLVWTGEGHPLTPMLAVVGLFAGELVSMLFSLLFILWDYRKYHYQISNIHAPGKDLKDIVSLSLPLTGNRLFINILHSMESVLIPGHLRLFGMDSASALSVYGVLNGMALPLILFPSAITNAVSAMLLPSVAENQAIGNYKKIRSLIFTTTRYCLLLGFLSTAVFYFTGDFMGLFLFKNEFAGTFIKTLSFICPCLYLSSTLSGILNGLGETGKYFAQNLLGLSIRLLFVFFIIPKFGILGYLWGLLVSELAITLLTLYFLKDYMKTAPGE</sequence>
<dbReference type="STRING" id="1796616.A4V09_03900"/>
<comment type="subcellular location">
    <subcellularLocation>
        <location evidence="1">Cell membrane</location>
        <topology evidence="1">Multi-pass membrane protein</topology>
    </subcellularLocation>
</comment>
<feature type="transmembrane region" description="Helical" evidence="6">
    <location>
        <begin position="412"/>
        <end position="433"/>
    </location>
</feature>
<dbReference type="CDD" id="cd13124">
    <property type="entry name" value="MATE_SpoVB_like"/>
    <property type="match status" value="1"/>
</dbReference>
<keyword evidence="8" id="KW-1185">Reference proteome</keyword>
<evidence type="ECO:0000256" key="6">
    <source>
        <dbReference type="SAM" id="Phobius"/>
    </source>
</evidence>
<evidence type="ECO:0000256" key="4">
    <source>
        <dbReference type="ARBA" id="ARBA00022989"/>
    </source>
</evidence>
<feature type="transmembrane region" description="Helical" evidence="6">
    <location>
        <begin position="188"/>
        <end position="209"/>
    </location>
</feature>
<dbReference type="RefSeq" id="WP_065544626.1">
    <property type="nucleotide sequence ID" value="NZ_CP015405.2"/>
</dbReference>
<dbReference type="AlphaFoldDB" id="A0A1C7IFW4"/>
<feature type="transmembrane region" description="Helical" evidence="6">
    <location>
        <begin position="280"/>
        <end position="304"/>
    </location>
</feature>
<feature type="transmembrane region" description="Helical" evidence="6">
    <location>
        <begin position="388"/>
        <end position="406"/>
    </location>
</feature>
<organism evidence="7 8">
    <name type="scientific">Blautia pseudococcoides</name>
    <dbReference type="NCBI Taxonomy" id="1796616"/>
    <lineage>
        <taxon>Bacteria</taxon>
        <taxon>Bacillati</taxon>
        <taxon>Bacillota</taxon>
        <taxon>Clostridia</taxon>
        <taxon>Lachnospirales</taxon>
        <taxon>Lachnospiraceae</taxon>
        <taxon>Blautia</taxon>
    </lineage>
</organism>
<dbReference type="InterPro" id="IPR002797">
    <property type="entry name" value="Polysacc_synth"/>
</dbReference>
<dbReference type="OrthoDB" id="9775950at2"/>
<gene>
    <name evidence="7" type="ORF">A4V09_03900</name>
</gene>
<dbReference type="PANTHER" id="PTHR30250">
    <property type="entry name" value="PST FAMILY PREDICTED COLANIC ACID TRANSPORTER"/>
    <property type="match status" value="1"/>
</dbReference>
<keyword evidence="3 6" id="KW-0812">Transmembrane</keyword>
<evidence type="ECO:0000313" key="7">
    <source>
        <dbReference type="EMBL" id="ANU78541.1"/>
    </source>
</evidence>
<dbReference type="InterPro" id="IPR050833">
    <property type="entry name" value="Poly_Biosynth_Transport"/>
</dbReference>
<keyword evidence="2" id="KW-1003">Cell membrane</keyword>
<dbReference type="KEGG" id="byl:A4V09_03900"/>
<dbReference type="PIRSF" id="PIRSF038958">
    <property type="entry name" value="PG_synth_SpoVB"/>
    <property type="match status" value="1"/>
</dbReference>
<feature type="transmembrane region" description="Helical" evidence="6">
    <location>
        <begin position="325"/>
        <end position="349"/>
    </location>
</feature>
<dbReference type="EMBL" id="CP015405">
    <property type="protein sequence ID" value="ANU78541.1"/>
    <property type="molecule type" value="Genomic_DNA"/>
</dbReference>
<dbReference type="GO" id="GO:0005886">
    <property type="term" value="C:plasma membrane"/>
    <property type="evidence" value="ECO:0007669"/>
    <property type="project" value="UniProtKB-SubCell"/>
</dbReference>
<evidence type="ECO:0000256" key="3">
    <source>
        <dbReference type="ARBA" id="ARBA00022692"/>
    </source>
</evidence>
<keyword evidence="5 6" id="KW-0472">Membrane</keyword>
<evidence type="ECO:0000256" key="5">
    <source>
        <dbReference type="ARBA" id="ARBA00023136"/>
    </source>
</evidence>
<dbReference type="InterPro" id="IPR024923">
    <property type="entry name" value="PG_synth_SpoVB"/>
</dbReference>
<dbReference type="Pfam" id="PF01943">
    <property type="entry name" value="Polysacc_synt"/>
    <property type="match status" value="1"/>
</dbReference>
<evidence type="ECO:0000256" key="1">
    <source>
        <dbReference type="ARBA" id="ARBA00004651"/>
    </source>
</evidence>
<feature type="transmembrane region" description="Helical" evidence="6">
    <location>
        <begin position="361"/>
        <end position="381"/>
    </location>
</feature>
<feature type="transmembrane region" description="Helical" evidence="6">
    <location>
        <begin position="85"/>
        <end position="105"/>
    </location>
</feature>
<protein>
    <submittedName>
        <fullName evidence="7">Stage V sporulation protein B</fullName>
    </submittedName>
</protein>
<evidence type="ECO:0000256" key="2">
    <source>
        <dbReference type="ARBA" id="ARBA00022475"/>
    </source>
</evidence>
<reference evidence="7" key="1">
    <citation type="submission" date="2017-04" db="EMBL/GenBank/DDBJ databases">
        <title>Complete Genome Sequences of Twelve Strains of a Stable Defined Moderately Diverse Mouse Microbiota 2 (sDMDMm2).</title>
        <authorList>
            <person name="Uchimura Y."/>
            <person name="Wyss M."/>
            <person name="Brugiroux S."/>
            <person name="Limenitakis J.P."/>
            <person name="Stecher B."/>
            <person name="McCoy K.D."/>
            <person name="Macpherson A.J."/>
        </authorList>
    </citation>
    <scope>NUCLEOTIDE SEQUENCE</scope>
    <source>
        <strain evidence="7">YL58</strain>
    </source>
</reference>
<keyword evidence="4 6" id="KW-1133">Transmembrane helix</keyword>
<dbReference type="PANTHER" id="PTHR30250:SF24">
    <property type="entry name" value="STAGE V SPORULATION PROTEIN B"/>
    <property type="match status" value="1"/>
</dbReference>
<proteinExistence type="predicted"/>
<dbReference type="Proteomes" id="UP000092574">
    <property type="component" value="Chromosome"/>
</dbReference>
<feature type="transmembrane region" description="Helical" evidence="6">
    <location>
        <begin position="43"/>
        <end position="65"/>
    </location>
</feature>